<dbReference type="Proteomes" id="UP000237911">
    <property type="component" value="Unassembled WGS sequence"/>
</dbReference>
<protein>
    <submittedName>
        <fullName evidence="1">Uncharacterized protein</fullName>
    </submittedName>
</protein>
<name>A0A9X7IM83_9MYCO</name>
<dbReference type="AlphaFoldDB" id="A0A9X7IM83"/>
<reference evidence="1 2" key="1">
    <citation type="submission" date="2018-02" db="EMBL/GenBank/DDBJ databases">
        <title>Draft genome sequence of Mycobacterium virginiense isolated from mud of a swine farm in Japan.</title>
        <authorList>
            <person name="Ohya K."/>
        </authorList>
    </citation>
    <scope>NUCLEOTIDE SEQUENCE [LARGE SCALE GENOMIC DNA]</scope>
    <source>
        <strain evidence="1 2">GF75</strain>
    </source>
</reference>
<accession>A0A9X7IM83</accession>
<sequence length="83" mass="8715">MTVDLGSGPVEYHVEDWWDRLAGGSWMFADGNPAAMAYAVRSAFKGLPIDNEVLYGKVGALGYLVHVSEIAASGQLGAEAVSA</sequence>
<organism evidence="1 2">
    <name type="scientific">Mycolicibacter virginiensis</name>
    <dbReference type="NCBI Taxonomy" id="1795032"/>
    <lineage>
        <taxon>Bacteria</taxon>
        <taxon>Bacillati</taxon>
        <taxon>Actinomycetota</taxon>
        <taxon>Actinomycetes</taxon>
        <taxon>Mycobacteriales</taxon>
        <taxon>Mycobacteriaceae</taxon>
        <taxon>Mycolicibacter</taxon>
    </lineage>
</organism>
<evidence type="ECO:0000313" key="2">
    <source>
        <dbReference type="Proteomes" id="UP000237911"/>
    </source>
</evidence>
<gene>
    <name evidence="1" type="ORF">C5U48_12790</name>
</gene>
<keyword evidence="2" id="KW-1185">Reference proteome</keyword>
<proteinExistence type="predicted"/>
<dbReference type="EMBL" id="PUEV01000056">
    <property type="protein sequence ID" value="PQM51799.1"/>
    <property type="molecule type" value="Genomic_DNA"/>
</dbReference>
<comment type="caution">
    <text evidence="1">The sequence shown here is derived from an EMBL/GenBank/DDBJ whole genome shotgun (WGS) entry which is preliminary data.</text>
</comment>
<evidence type="ECO:0000313" key="1">
    <source>
        <dbReference type="EMBL" id="PQM51799.1"/>
    </source>
</evidence>